<protein>
    <submittedName>
        <fullName evidence="5">Transcriptional regulator, LacI family</fullName>
    </submittedName>
</protein>
<dbReference type="SUPFAM" id="SSF53822">
    <property type="entry name" value="Periplasmic binding protein-like I"/>
    <property type="match status" value="1"/>
</dbReference>
<evidence type="ECO:0000256" key="1">
    <source>
        <dbReference type="ARBA" id="ARBA00023015"/>
    </source>
</evidence>
<keyword evidence="3" id="KW-0804">Transcription</keyword>
<keyword evidence="2" id="KW-0238">DNA-binding</keyword>
<dbReference type="PROSITE" id="PS50932">
    <property type="entry name" value="HTH_LACI_2"/>
    <property type="match status" value="1"/>
</dbReference>
<dbReference type="SUPFAM" id="SSF47413">
    <property type="entry name" value="lambda repressor-like DNA-binding domains"/>
    <property type="match status" value="1"/>
</dbReference>
<organism evidence="5 6">
    <name type="scientific">Photorhabdus aegyptia</name>
    <dbReference type="NCBI Taxonomy" id="2805098"/>
    <lineage>
        <taxon>Bacteria</taxon>
        <taxon>Pseudomonadati</taxon>
        <taxon>Pseudomonadota</taxon>
        <taxon>Gammaproteobacteria</taxon>
        <taxon>Enterobacterales</taxon>
        <taxon>Morganellaceae</taxon>
        <taxon>Photorhabdus</taxon>
    </lineage>
</organism>
<dbReference type="SMART" id="SM00354">
    <property type="entry name" value="HTH_LACI"/>
    <property type="match status" value="1"/>
</dbReference>
<dbReference type="CDD" id="cd06267">
    <property type="entry name" value="PBP1_LacI_sugar_binding-like"/>
    <property type="match status" value="1"/>
</dbReference>
<dbReference type="CDD" id="cd01392">
    <property type="entry name" value="HTH_LacI"/>
    <property type="match status" value="1"/>
</dbReference>
<proteinExistence type="predicted"/>
<accession>A0A022PM44</accession>
<dbReference type="PANTHER" id="PTHR30146">
    <property type="entry name" value="LACI-RELATED TRANSCRIPTIONAL REPRESSOR"/>
    <property type="match status" value="1"/>
</dbReference>
<dbReference type="Gene3D" id="3.40.50.2300">
    <property type="match status" value="2"/>
</dbReference>
<gene>
    <name evidence="5" type="ORF">BA1DRAFT_00878</name>
</gene>
<dbReference type="Pfam" id="PF00356">
    <property type="entry name" value="LacI"/>
    <property type="match status" value="1"/>
</dbReference>
<evidence type="ECO:0000259" key="4">
    <source>
        <dbReference type="PROSITE" id="PS50932"/>
    </source>
</evidence>
<reference evidence="5 6" key="1">
    <citation type="submission" date="2014-03" db="EMBL/GenBank/DDBJ databases">
        <title>Draft Genome of Photorhabdus luminescens BA1, an Egyptian Isolate.</title>
        <authorList>
            <person name="Ghazal S."/>
            <person name="Hurst S.G.IV."/>
            <person name="Morris K."/>
            <person name="Thomas K."/>
            <person name="Tisa L.S."/>
        </authorList>
    </citation>
    <scope>NUCLEOTIDE SEQUENCE [LARGE SCALE GENOMIC DNA]</scope>
    <source>
        <strain evidence="5 6">BA1</strain>
    </source>
</reference>
<feature type="domain" description="HTH lacI-type" evidence="4">
    <location>
        <begin position="9"/>
        <end position="63"/>
    </location>
</feature>
<name>A0A022PM44_9GAMM</name>
<evidence type="ECO:0000313" key="5">
    <source>
        <dbReference type="EMBL" id="EYU16594.1"/>
    </source>
</evidence>
<dbReference type="InterPro" id="IPR046335">
    <property type="entry name" value="LacI/GalR-like_sensor"/>
</dbReference>
<dbReference type="Pfam" id="PF13377">
    <property type="entry name" value="Peripla_BP_3"/>
    <property type="match status" value="1"/>
</dbReference>
<dbReference type="Gene3D" id="1.10.260.40">
    <property type="entry name" value="lambda repressor-like DNA-binding domains"/>
    <property type="match status" value="1"/>
</dbReference>
<dbReference type="GO" id="GO:0000976">
    <property type="term" value="F:transcription cis-regulatory region binding"/>
    <property type="evidence" value="ECO:0007669"/>
    <property type="project" value="TreeGrafter"/>
</dbReference>
<keyword evidence="6" id="KW-1185">Reference proteome</keyword>
<dbReference type="InterPro" id="IPR010982">
    <property type="entry name" value="Lambda_DNA-bd_dom_sf"/>
</dbReference>
<dbReference type="EMBL" id="JFGV01000009">
    <property type="protein sequence ID" value="EYU16594.1"/>
    <property type="molecule type" value="Genomic_DNA"/>
</dbReference>
<sequence length="350" mass="39716">MTYKANKPVTIKSIAKELSISFSTVSKALNNDPAIKEETRQLVLNKANEMGYMPNSLAKGLRSRSTKTIAVIFSDIENPVLTYIFCKILTQMAEHGYTTMIFDSQFNENTERANILTVLSRQVDFIILEPTSMNLDNLRLLSKMSNRLTLQGAHYETMNCHHVHVDYAHGGYLAAREMLSNGHRNCLVITESLSFPTSREFVLGIERAYNEYGVPFNKDMVKTTHSSITKGFQVIQELWDHDKNTFSIPITGVLTFDDILAYGVYKAAMQYNFRIPDDISVIGFDDNPISTFSMPPLTTIHLPKDKMAEYHINILQSTLLNGRTETRFFSTAPTLVTRDSVRSLLEKKRC</sequence>
<dbReference type="RefSeq" id="WP_036776361.1">
    <property type="nucleotide sequence ID" value="NZ_CAWLTM010000106.1"/>
</dbReference>
<dbReference type="InterPro" id="IPR000843">
    <property type="entry name" value="HTH_LacI"/>
</dbReference>
<dbReference type="AlphaFoldDB" id="A0A022PM44"/>
<dbReference type="Proteomes" id="UP000023464">
    <property type="component" value="Unassembled WGS sequence"/>
</dbReference>
<evidence type="ECO:0000313" key="6">
    <source>
        <dbReference type="Proteomes" id="UP000023464"/>
    </source>
</evidence>
<dbReference type="PATRIC" id="fig|1393736.3.peg.907"/>
<dbReference type="InterPro" id="IPR028082">
    <property type="entry name" value="Peripla_BP_I"/>
</dbReference>
<evidence type="ECO:0000256" key="2">
    <source>
        <dbReference type="ARBA" id="ARBA00023125"/>
    </source>
</evidence>
<dbReference type="GO" id="GO:0003700">
    <property type="term" value="F:DNA-binding transcription factor activity"/>
    <property type="evidence" value="ECO:0007669"/>
    <property type="project" value="TreeGrafter"/>
</dbReference>
<evidence type="ECO:0000256" key="3">
    <source>
        <dbReference type="ARBA" id="ARBA00023163"/>
    </source>
</evidence>
<keyword evidence="1" id="KW-0805">Transcription regulation</keyword>
<dbReference type="PANTHER" id="PTHR30146:SF154">
    <property type="entry name" value="TRANSCRIPTION REGULATOR, MEMBER OF GALR FAMILY"/>
    <property type="match status" value="1"/>
</dbReference>
<comment type="caution">
    <text evidence="5">The sequence shown here is derived from an EMBL/GenBank/DDBJ whole genome shotgun (WGS) entry which is preliminary data.</text>
</comment>